<dbReference type="PANTHER" id="PTHR36931:SF1">
    <property type="entry name" value="UPF0153 PROTEIN YEIW"/>
    <property type="match status" value="1"/>
</dbReference>
<dbReference type="Proteomes" id="UP000289411">
    <property type="component" value="Unassembled WGS sequence"/>
</dbReference>
<name>A0A4Q2REP9_9HYPH</name>
<protein>
    <recommendedName>
        <fullName evidence="3">YkgJ family cysteine cluster protein</fullName>
    </recommendedName>
</protein>
<gene>
    <name evidence="1" type="ORF">D3272_06605</name>
</gene>
<organism evidence="1 2">
    <name type="scientific">Lichenibacterium ramalinae</name>
    <dbReference type="NCBI Taxonomy" id="2316527"/>
    <lineage>
        <taxon>Bacteria</taxon>
        <taxon>Pseudomonadati</taxon>
        <taxon>Pseudomonadota</taxon>
        <taxon>Alphaproteobacteria</taxon>
        <taxon>Hyphomicrobiales</taxon>
        <taxon>Lichenihabitantaceae</taxon>
        <taxon>Lichenibacterium</taxon>
    </lineage>
</organism>
<reference evidence="1 2" key="1">
    <citation type="submission" date="2018-09" db="EMBL/GenBank/DDBJ databases">
        <authorList>
            <person name="Grouzdev D.S."/>
            <person name="Krutkina M.S."/>
        </authorList>
    </citation>
    <scope>NUCLEOTIDE SEQUENCE [LARGE SCALE GENOMIC DNA]</scope>
    <source>
        <strain evidence="1 2">RmlP001</strain>
    </source>
</reference>
<dbReference type="PANTHER" id="PTHR36931">
    <property type="entry name" value="UPF0153 PROTEIN YEIW"/>
    <property type="match status" value="1"/>
</dbReference>
<proteinExistence type="predicted"/>
<reference evidence="1 2" key="2">
    <citation type="submission" date="2019-02" db="EMBL/GenBank/DDBJ databases">
        <title>'Lichenibacterium ramalinii' gen. nov. sp. nov., 'Lichenibacterium minor' gen. nov. sp. nov.</title>
        <authorList>
            <person name="Pankratov T."/>
        </authorList>
    </citation>
    <scope>NUCLEOTIDE SEQUENCE [LARGE SCALE GENOMIC DNA]</scope>
    <source>
        <strain evidence="1 2">RmlP001</strain>
    </source>
</reference>
<keyword evidence="2" id="KW-1185">Reference proteome</keyword>
<dbReference type="AlphaFoldDB" id="A0A4Q2REP9"/>
<evidence type="ECO:0008006" key="3">
    <source>
        <dbReference type="Google" id="ProtNLM"/>
    </source>
</evidence>
<dbReference type="InterPro" id="IPR052572">
    <property type="entry name" value="UPF0153_domain"/>
</dbReference>
<evidence type="ECO:0000313" key="1">
    <source>
        <dbReference type="EMBL" id="RYB06410.1"/>
    </source>
</evidence>
<dbReference type="EMBL" id="QYBC01000004">
    <property type="protein sequence ID" value="RYB06410.1"/>
    <property type="molecule type" value="Genomic_DNA"/>
</dbReference>
<accession>A0A4Q2REP9</accession>
<sequence>MTETTAAQPKGPALVPGRSCGTCTVCCKAFGIPELDKGPGQWCRHVVQGRGCGIHEARPATCRLFFCHWMANASLGPDWRPDRAKFVMYTEMEGKRLVVAPDVGAPASWRRTPYYAQFKRWAALGAGQGRQILVFLGDRATAVLPDRDQDLGVVMLGDRIVYRVAGGRIEVDNLRRD</sequence>
<comment type="caution">
    <text evidence="1">The sequence shown here is derived from an EMBL/GenBank/DDBJ whole genome shotgun (WGS) entry which is preliminary data.</text>
</comment>
<dbReference type="OrthoDB" id="7202843at2"/>
<evidence type="ECO:0000313" key="2">
    <source>
        <dbReference type="Proteomes" id="UP000289411"/>
    </source>
</evidence>
<dbReference type="RefSeq" id="WP_129218346.1">
    <property type="nucleotide sequence ID" value="NZ_QYBC01000004.1"/>
</dbReference>